<sequence>MKLIEFYRQLFLETSAIFEPVWEEEDIPFGYRWHKRNYPLPEQFQIRDMNTDHPALMYSLILPETYLGTTIYEEIKRYPSEYELSIVILNRQIWLNATLQTDKLQDSLMGFLHHSRGELMNVLDCIIRLPEEAEG</sequence>
<organism evidence="1 2">
    <name type="scientific">Cohnella phaseoli</name>
    <dbReference type="NCBI Taxonomy" id="456490"/>
    <lineage>
        <taxon>Bacteria</taxon>
        <taxon>Bacillati</taxon>
        <taxon>Bacillota</taxon>
        <taxon>Bacilli</taxon>
        <taxon>Bacillales</taxon>
        <taxon>Paenibacillaceae</taxon>
        <taxon>Cohnella</taxon>
    </lineage>
</organism>
<name>A0A3D9IPC8_9BACL</name>
<dbReference type="RefSeq" id="WP_116063732.1">
    <property type="nucleotide sequence ID" value="NZ_QRDZ01000026.1"/>
</dbReference>
<evidence type="ECO:0000313" key="2">
    <source>
        <dbReference type="Proteomes" id="UP000256977"/>
    </source>
</evidence>
<protein>
    <submittedName>
        <fullName evidence="1">Uncharacterized protein</fullName>
    </submittedName>
</protein>
<dbReference type="OrthoDB" id="2595536at2"/>
<dbReference type="Proteomes" id="UP000256977">
    <property type="component" value="Unassembled WGS sequence"/>
</dbReference>
<accession>A0A3D9IPC8</accession>
<keyword evidence="2" id="KW-1185">Reference proteome</keyword>
<proteinExistence type="predicted"/>
<evidence type="ECO:0000313" key="1">
    <source>
        <dbReference type="EMBL" id="RED63369.1"/>
    </source>
</evidence>
<dbReference type="AlphaFoldDB" id="A0A3D9IPC8"/>
<dbReference type="EMBL" id="QRDZ01000026">
    <property type="protein sequence ID" value="RED63369.1"/>
    <property type="molecule type" value="Genomic_DNA"/>
</dbReference>
<comment type="caution">
    <text evidence="1">The sequence shown here is derived from an EMBL/GenBank/DDBJ whole genome shotgun (WGS) entry which is preliminary data.</text>
</comment>
<reference evidence="1 2" key="1">
    <citation type="submission" date="2018-07" db="EMBL/GenBank/DDBJ databases">
        <title>Genomic Encyclopedia of Type Strains, Phase III (KMG-III): the genomes of soil and plant-associated and newly described type strains.</title>
        <authorList>
            <person name="Whitman W."/>
        </authorList>
    </citation>
    <scope>NUCLEOTIDE SEQUENCE [LARGE SCALE GENOMIC DNA]</scope>
    <source>
        <strain evidence="1 2">CECT 7287</strain>
    </source>
</reference>
<gene>
    <name evidence="1" type="ORF">DFP98_12645</name>
</gene>